<dbReference type="PANTHER" id="PTHR47504:SF5">
    <property type="entry name" value="RIGHT ORIGIN-BINDING PROTEIN"/>
    <property type="match status" value="1"/>
</dbReference>
<evidence type="ECO:0000256" key="1">
    <source>
        <dbReference type="ARBA" id="ARBA00023015"/>
    </source>
</evidence>
<proteinExistence type="predicted"/>
<dbReference type="Pfam" id="PF14526">
    <property type="entry name" value="Cass2"/>
    <property type="match status" value="1"/>
</dbReference>
<dbReference type="SMART" id="SM00342">
    <property type="entry name" value="HTH_ARAC"/>
    <property type="match status" value="1"/>
</dbReference>
<feature type="domain" description="HTH araC/xylS-type" evidence="4">
    <location>
        <begin position="8"/>
        <end position="105"/>
    </location>
</feature>
<dbReference type="Proteomes" id="UP001623591">
    <property type="component" value="Unassembled WGS sequence"/>
</dbReference>
<evidence type="ECO:0000256" key="2">
    <source>
        <dbReference type="ARBA" id="ARBA00023125"/>
    </source>
</evidence>
<dbReference type="InterPro" id="IPR011256">
    <property type="entry name" value="Reg_factor_effector_dom_sf"/>
</dbReference>
<dbReference type="InterPro" id="IPR020449">
    <property type="entry name" value="Tscrpt_reg_AraC-type_HTH"/>
</dbReference>
<dbReference type="InterPro" id="IPR009057">
    <property type="entry name" value="Homeodomain-like_sf"/>
</dbReference>
<protein>
    <submittedName>
        <fullName evidence="5">Effector binding domain-containing protein</fullName>
    </submittedName>
</protein>
<evidence type="ECO:0000313" key="5">
    <source>
        <dbReference type="EMBL" id="MFL0245356.1"/>
    </source>
</evidence>
<dbReference type="InterPro" id="IPR018060">
    <property type="entry name" value="HTH_AraC"/>
</dbReference>
<dbReference type="Gene3D" id="1.10.10.60">
    <property type="entry name" value="Homeodomain-like"/>
    <property type="match status" value="2"/>
</dbReference>
<dbReference type="InterPro" id="IPR029441">
    <property type="entry name" value="Cass2"/>
</dbReference>
<keyword evidence="3" id="KW-0804">Transcription</keyword>
<dbReference type="SUPFAM" id="SSF46689">
    <property type="entry name" value="Homeodomain-like"/>
    <property type="match status" value="2"/>
</dbReference>
<dbReference type="Gene3D" id="3.20.80.10">
    <property type="entry name" value="Regulatory factor, effector binding domain"/>
    <property type="match status" value="1"/>
</dbReference>
<keyword evidence="2" id="KW-0238">DNA-binding</keyword>
<dbReference type="Pfam" id="PF12833">
    <property type="entry name" value="HTH_18"/>
    <property type="match status" value="1"/>
</dbReference>
<organism evidence="5 6">
    <name type="scientific">Candidatus Clostridium stratigraminis</name>
    <dbReference type="NCBI Taxonomy" id="3381661"/>
    <lineage>
        <taxon>Bacteria</taxon>
        <taxon>Bacillati</taxon>
        <taxon>Bacillota</taxon>
        <taxon>Clostridia</taxon>
        <taxon>Eubacteriales</taxon>
        <taxon>Clostridiaceae</taxon>
        <taxon>Clostridium</taxon>
    </lineage>
</organism>
<name>A0ABW8SZ14_9CLOT</name>
<gene>
    <name evidence="5" type="ORF">ACJDUG_00010</name>
</gene>
<dbReference type="SUPFAM" id="SSF55136">
    <property type="entry name" value="Probable bacterial effector-binding domain"/>
    <property type="match status" value="1"/>
</dbReference>
<evidence type="ECO:0000256" key="3">
    <source>
        <dbReference type="ARBA" id="ARBA00023163"/>
    </source>
</evidence>
<accession>A0ABW8SZ14</accession>
<reference evidence="5 6" key="1">
    <citation type="submission" date="2024-11" db="EMBL/GenBank/DDBJ databases">
        <authorList>
            <person name="Heng Y.C."/>
            <person name="Lim A.C.H."/>
            <person name="Lee J.K.Y."/>
            <person name="Kittelmann S."/>
        </authorList>
    </citation>
    <scope>NUCLEOTIDE SEQUENCE [LARGE SCALE GENOMIC DNA]</scope>
    <source>
        <strain evidence="5 6">WILCCON 0185</strain>
    </source>
</reference>
<dbReference type="PANTHER" id="PTHR47504">
    <property type="entry name" value="RIGHT ORIGIN-BINDING PROTEIN"/>
    <property type="match status" value="1"/>
</dbReference>
<evidence type="ECO:0000313" key="6">
    <source>
        <dbReference type="Proteomes" id="UP001623591"/>
    </source>
</evidence>
<dbReference type="InterPro" id="IPR010499">
    <property type="entry name" value="AraC_E-bd"/>
</dbReference>
<dbReference type="InterPro" id="IPR050959">
    <property type="entry name" value="MarA-like"/>
</dbReference>
<dbReference type="EMBL" id="JBJHZZ010000001">
    <property type="protein sequence ID" value="MFL0245356.1"/>
    <property type="molecule type" value="Genomic_DNA"/>
</dbReference>
<dbReference type="RefSeq" id="WP_406767826.1">
    <property type="nucleotide sequence ID" value="NZ_JBJHZZ010000001.1"/>
</dbReference>
<keyword evidence="1" id="KW-0805">Transcription regulation</keyword>
<evidence type="ECO:0000259" key="4">
    <source>
        <dbReference type="PROSITE" id="PS01124"/>
    </source>
</evidence>
<dbReference type="PRINTS" id="PR00032">
    <property type="entry name" value="HTHARAC"/>
</dbReference>
<dbReference type="PROSITE" id="PS01124">
    <property type="entry name" value="HTH_ARAC_FAMILY_2"/>
    <property type="match status" value="1"/>
</dbReference>
<keyword evidence="6" id="KW-1185">Reference proteome</keyword>
<sequence length="299" mass="34988">MDYIALIQNSIDYIDNNITKKITAYELANISGFSTYHYYRLFHKFVGMPVMEYITRRKLQYSCFNLRNGEKVLDIALNYSFETHAGFTKAFKKYFGYSPNYYRMHAPEGCPNKVKLINLKQNNVGGVIMEPKIINKDSFKIVGYKFDTTLKNNAHSKDIPAFWEKCDLEGKESKLYATQKPPKHGEYGICINTNTEIDEFSYVLGVEVLSFDNVLDEMYQLQVPAATYAVFTTPEVDDKDFVGSIQGTWKYILEEWLPNSVYEIDSSKLDFEFYDEHCHPWEYEKIRMDIYIPIIKKTK</sequence>
<dbReference type="SMART" id="SM00871">
    <property type="entry name" value="AraC_E_bind"/>
    <property type="match status" value="1"/>
</dbReference>
<comment type="caution">
    <text evidence="5">The sequence shown here is derived from an EMBL/GenBank/DDBJ whole genome shotgun (WGS) entry which is preliminary data.</text>
</comment>